<dbReference type="EMBL" id="NPEX01000039">
    <property type="protein sequence ID" value="RAI44613.1"/>
    <property type="molecule type" value="Genomic_DNA"/>
</dbReference>
<dbReference type="RefSeq" id="WP_111418564.1">
    <property type="nucleotide sequence ID" value="NZ_NPEX01000039.1"/>
</dbReference>
<evidence type="ECO:0000313" key="2">
    <source>
        <dbReference type="Proteomes" id="UP000249130"/>
    </source>
</evidence>
<proteinExistence type="predicted"/>
<dbReference type="Pfam" id="PF14552">
    <property type="entry name" value="Tautomerase_2"/>
    <property type="match status" value="1"/>
</dbReference>
<dbReference type="OrthoDB" id="9804765at2"/>
<accession>A0A327L457</accession>
<dbReference type="SUPFAM" id="SSF55331">
    <property type="entry name" value="Tautomerase/MIF"/>
    <property type="match status" value="1"/>
</dbReference>
<dbReference type="InterPro" id="IPR014347">
    <property type="entry name" value="Tautomerase/MIF_sf"/>
</dbReference>
<dbReference type="PANTHER" id="PTHR38460:SF1">
    <property type="entry name" value="TAUTOMERASE YOLI-RELATED"/>
    <property type="match status" value="1"/>
</dbReference>
<sequence length="133" mass="15187">MPLTRISLRKGKPAAYRKAIRDGLYAAMRETYTVPEGDRFMLVSEHDPEDFDYGPDYFGIHRSDDLVIIQLTVSNTRSFAQKQALFRRIVELLGESPGVRPEDVFINLVEVVKENWSFGYGDAQYADPVPQES</sequence>
<reference evidence="1 2" key="1">
    <citation type="submission" date="2017-07" db="EMBL/GenBank/DDBJ databases">
        <title>Draft Genome Sequences of Select Purple Nonsulfur Bacteria.</title>
        <authorList>
            <person name="Lasarre B."/>
            <person name="Mckinlay J.B."/>
        </authorList>
    </citation>
    <scope>NUCLEOTIDE SEQUENCE [LARGE SCALE GENOMIC DNA]</scope>
    <source>
        <strain evidence="1 2">DSM 5909</strain>
    </source>
</reference>
<dbReference type="Gene3D" id="3.30.429.10">
    <property type="entry name" value="Macrophage Migration Inhibitory Factor"/>
    <property type="match status" value="1"/>
</dbReference>
<name>A0A327L457_9BRAD</name>
<keyword evidence="2" id="KW-1185">Reference proteome</keyword>
<dbReference type="InterPro" id="IPR037479">
    <property type="entry name" value="Tauto_MSAD"/>
</dbReference>
<organism evidence="1 2">
    <name type="scientific">Rhodoplanes roseus</name>
    <dbReference type="NCBI Taxonomy" id="29409"/>
    <lineage>
        <taxon>Bacteria</taxon>
        <taxon>Pseudomonadati</taxon>
        <taxon>Pseudomonadota</taxon>
        <taxon>Alphaproteobacteria</taxon>
        <taxon>Hyphomicrobiales</taxon>
        <taxon>Nitrobacteraceae</taxon>
        <taxon>Rhodoplanes</taxon>
    </lineage>
</organism>
<comment type="caution">
    <text evidence="1">The sequence shown here is derived from an EMBL/GenBank/DDBJ whole genome shotgun (WGS) entry which is preliminary data.</text>
</comment>
<evidence type="ECO:0000313" key="1">
    <source>
        <dbReference type="EMBL" id="RAI44613.1"/>
    </source>
</evidence>
<protein>
    <submittedName>
        <fullName evidence="1">Tautomerase family protein</fullName>
    </submittedName>
</protein>
<dbReference type="Proteomes" id="UP000249130">
    <property type="component" value="Unassembled WGS sequence"/>
</dbReference>
<gene>
    <name evidence="1" type="ORF">CH341_08265</name>
</gene>
<dbReference type="PANTHER" id="PTHR38460">
    <property type="entry name" value="TAUTOMERASE YOLI-RELATED"/>
    <property type="match status" value="1"/>
</dbReference>
<dbReference type="AlphaFoldDB" id="A0A327L457"/>